<feature type="compositionally biased region" description="Low complexity" evidence="1">
    <location>
        <begin position="137"/>
        <end position="158"/>
    </location>
</feature>
<comment type="caution">
    <text evidence="4">The sequence shown here is derived from an EMBL/GenBank/DDBJ whole genome shotgun (WGS) entry which is preliminary data.</text>
</comment>
<feature type="transmembrane region" description="Helical" evidence="2">
    <location>
        <begin position="102"/>
        <end position="123"/>
    </location>
</feature>
<dbReference type="Pfam" id="PF10708">
    <property type="entry name" value="DUF2510"/>
    <property type="match status" value="1"/>
</dbReference>
<feature type="domain" description="DUF2510" evidence="3">
    <location>
        <begin position="5"/>
        <end position="42"/>
    </location>
</feature>
<proteinExistence type="predicted"/>
<dbReference type="Proteomes" id="UP001596139">
    <property type="component" value="Unassembled WGS sequence"/>
</dbReference>
<sequence length="337" mass="34701">MTTPPGWYPDPGHTGNGPAPERWWDGSAWTDHTRAAGAAPAAYGYPQQGAPPGAYGYPQQAQQQSGYGYPQGAPGGFGPVQPGGPQPGGPGQGGGGRKRGPMIAAIAGAAVVVAAAVVGITLVTGGDAPHDDPKPAPKATASASETPSPEPATTSAAPEPAPTEDEDTLLDALNSIAIPVLDGWHKDEFSRETDLYTGPYNCAGEDSKQCLRGRVLSETAAGFSETTARGIAEADIEKNIEATYGKGQYGDKARYGGIENHEELKAEKVTVAGQKGYLVRWKVTNKKGPDGIAQSVAFPSPGGAGSMVVLRFNFDVGGQAPPLADMDKILEDIKPTV</sequence>
<reference evidence="5" key="1">
    <citation type="journal article" date="2019" name="Int. J. Syst. Evol. Microbiol.">
        <title>The Global Catalogue of Microorganisms (GCM) 10K type strain sequencing project: providing services to taxonomists for standard genome sequencing and annotation.</title>
        <authorList>
            <consortium name="The Broad Institute Genomics Platform"/>
            <consortium name="The Broad Institute Genome Sequencing Center for Infectious Disease"/>
            <person name="Wu L."/>
            <person name="Ma J."/>
        </authorList>
    </citation>
    <scope>NUCLEOTIDE SEQUENCE [LARGE SCALE GENOMIC DNA]</scope>
    <source>
        <strain evidence="5">CGMCC 1.15180</strain>
    </source>
</reference>
<feature type="region of interest" description="Disordered" evidence="1">
    <location>
        <begin position="1"/>
        <end position="99"/>
    </location>
</feature>
<name>A0ABW1MPZ3_9ACTN</name>
<dbReference type="RefSeq" id="WP_031062630.1">
    <property type="nucleotide sequence ID" value="NZ_JBHSPX010000007.1"/>
</dbReference>
<evidence type="ECO:0000256" key="1">
    <source>
        <dbReference type="SAM" id="MobiDB-lite"/>
    </source>
</evidence>
<keyword evidence="2" id="KW-0472">Membrane</keyword>
<accession>A0ABW1MPZ3</accession>
<evidence type="ECO:0000256" key="2">
    <source>
        <dbReference type="SAM" id="Phobius"/>
    </source>
</evidence>
<protein>
    <submittedName>
        <fullName evidence="4">DUF2510 domain-containing protein</fullName>
    </submittedName>
</protein>
<keyword evidence="2" id="KW-0812">Transmembrane</keyword>
<dbReference type="EMBL" id="JBHSPX010000007">
    <property type="protein sequence ID" value="MFC6065728.1"/>
    <property type="molecule type" value="Genomic_DNA"/>
</dbReference>
<organism evidence="4 5">
    <name type="scientific">Streptomyces ochraceiscleroticus</name>
    <dbReference type="NCBI Taxonomy" id="47761"/>
    <lineage>
        <taxon>Bacteria</taxon>
        <taxon>Bacillati</taxon>
        <taxon>Actinomycetota</taxon>
        <taxon>Actinomycetes</taxon>
        <taxon>Kitasatosporales</taxon>
        <taxon>Streptomycetaceae</taxon>
        <taxon>Streptomyces</taxon>
    </lineage>
</organism>
<feature type="compositionally biased region" description="Low complexity" evidence="1">
    <location>
        <begin position="35"/>
        <end position="72"/>
    </location>
</feature>
<feature type="region of interest" description="Disordered" evidence="1">
    <location>
        <begin position="124"/>
        <end position="165"/>
    </location>
</feature>
<evidence type="ECO:0000313" key="4">
    <source>
        <dbReference type="EMBL" id="MFC6065728.1"/>
    </source>
</evidence>
<keyword evidence="5" id="KW-1185">Reference proteome</keyword>
<keyword evidence="2" id="KW-1133">Transmembrane helix</keyword>
<gene>
    <name evidence="4" type="ORF">ACFP4F_24745</name>
</gene>
<dbReference type="InterPro" id="IPR018929">
    <property type="entry name" value="DUF2510"/>
</dbReference>
<evidence type="ECO:0000259" key="3">
    <source>
        <dbReference type="Pfam" id="PF10708"/>
    </source>
</evidence>
<evidence type="ECO:0000313" key="5">
    <source>
        <dbReference type="Proteomes" id="UP001596139"/>
    </source>
</evidence>